<proteinExistence type="predicted"/>
<dbReference type="Proteomes" id="UP000077066">
    <property type="component" value="Unassembled WGS sequence"/>
</dbReference>
<sequence length="109" mass="12515">MKLNKVKISNFRQYRDVEIDFARNNNKNITIIQGNNGTGKTTMLNALSWCLYGNEIHDYGDKSSMTICNNKSANLAENGENIKVYVEIEFYDGENLLIFKEIFHNSLIS</sequence>
<comment type="caution">
    <text evidence="2">The sequence shown here is derived from an EMBL/GenBank/DDBJ whole genome shotgun (WGS) entry which is preliminary data.</text>
</comment>
<evidence type="ECO:0000313" key="2">
    <source>
        <dbReference type="EMBL" id="KZX14160.1"/>
    </source>
</evidence>
<dbReference type="Pfam" id="PF13476">
    <property type="entry name" value="AAA_23"/>
    <property type="match status" value="1"/>
</dbReference>
<evidence type="ECO:0000313" key="3">
    <source>
        <dbReference type="Proteomes" id="UP000077066"/>
    </source>
</evidence>
<keyword evidence="3" id="KW-1185">Reference proteome</keyword>
<protein>
    <submittedName>
        <fullName evidence="2">DNA replication and repair protein RecF</fullName>
    </submittedName>
</protein>
<gene>
    <name evidence="2" type="primary">recF</name>
    <name evidence="2" type="ORF">MBFIL_09230</name>
</gene>
<organism evidence="2 3">
    <name type="scientific">Methanobrevibacter filiformis</name>
    <dbReference type="NCBI Taxonomy" id="55758"/>
    <lineage>
        <taxon>Archaea</taxon>
        <taxon>Methanobacteriati</taxon>
        <taxon>Methanobacteriota</taxon>
        <taxon>Methanomada group</taxon>
        <taxon>Methanobacteria</taxon>
        <taxon>Methanobacteriales</taxon>
        <taxon>Methanobacteriaceae</taxon>
        <taxon>Methanobrevibacter</taxon>
    </lineage>
</organism>
<name>A0A166C5T6_9EURY</name>
<accession>A0A166C5T6</accession>
<feature type="domain" description="Rad50/SbcC-type AAA" evidence="1">
    <location>
        <begin position="5"/>
        <end position="95"/>
    </location>
</feature>
<dbReference type="PANTHER" id="PTHR32182:SF0">
    <property type="entry name" value="DNA REPLICATION AND REPAIR PROTEIN RECF"/>
    <property type="match status" value="1"/>
</dbReference>
<dbReference type="AlphaFoldDB" id="A0A166C5T6"/>
<reference evidence="2 3" key="1">
    <citation type="submission" date="2016-04" db="EMBL/GenBank/DDBJ databases">
        <title>Genome sequence of Methanobrevibacter filiformis DSM 11501.</title>
        <authorList>
            <person name="Poehlein A."/>
            <person name="Seedorf H."/>
            <person name="Daniel R."/>
        </authorList>
    </citation>
    <scope>NUCLEOTIDE SEQUENCE [LARGE SCALE GENOMIC DNA]</scope>
    <source>
        <strain evidence="2 3">DSM 11501</strain>
    </source>
</reference>
<dbReference type="RefSeq" id="WP_066971959.1">
    <property type="nucleotide sequence ID" value="NZ_LWMT01000172.1"/>
</dbReference>
<evidence type="ECO:0000259" key="1">
    <source>
        <dbReference type="Pfam" id="PF13476"/>
    </source>
</evidence>
<dbReference type="Gene3D" id="3.40.50.300">
    <property type="entry name" value="P-loop containing nucleotide triphosphate hydrolases"/>
    <property type="match status" value="1"/>
</dbReference>
<dbReference type="GO" id="GO:0000731">
    <property type="term" value="P:DNA synthesis involved in DNA repair"/>
    <property type="evidence" value="ECO:0007669"/>
    <property type="project" value="TreeGrafter"/>
</dbReference>
<dbReference type="InterPro" id="IPR027417">
    <property type="entry name" value="P-loop_NTPase"/>
</dbReference>
<dbReference type="InterPro" id="IPR038729">
    <property type="entry name" value="Rad50/SbcC_AAA"/>
</dbReference>
<dbReference type="GO" id="GO:0016887">
    <property type="term" value="F:ATP hydrolysis activity"/>
    <property type="evidence" value="ECO:0007669"/>
    <property type="project" value="InterPro"/>
</dbReference>
<dbReference type="SUPFAM" id="SSF52540">
    <property type="entry name" value="P-loop containing nucleoside triphosphate hydrolases"/>
    <property type="match status" value="1"/>
</dbReference>
<dbReference type="STRING" id="55758.MBFIL_09230"/>
<dbReference type="EMBL" id="LWMT01000172">
    <property type="protein sequence ID" value="KZX14160.1"/>
    <property type="molecule type" value="Genomic_DNA"/>
</dbReference>
<dbReference type="PANTHER" id="PTHR32182">
    <property type="entry name" value="DNA REPLICATION AND REPAIR PROTEIN RECF"/>
    <property type="match status" value="1"/>
</dbReference>
<dbReference type="PATRIC" id="fig|55758.3.peg.1048"/>
<dbReference type="GO" id="GO:0006302">
    <property type="term" value="P:double-strand break repair"/>
    <property type="evidence" value="ECO:0007669"/>
    <property type="project" value="InterPro"/>
</dbReference>